<dbReference type="Gene3D" id="3.40.50.300">
    <property type="entry name" value="P-loop containing nucleotide triphosphate hydrolases"/>
    <property type="match status" value="1"/>
</dbReference>
<dbReference type="PANTHER" id="PTHR45333:SF1">
    <property type="entry name" value="CHROMOSOME UNDETERMINED SCAFFOLD_625, WHOLE GENOME SHOTGUN SEQUENCE"/>
    <property type="match status" value="1"/>
</dbReference>
<evidence type="ECO:0000259" key="5">
    <source>
        <dbReference type="Pfam" id="PF05729"/>
    </source>
</evidence>
<organism evidence="6 7">
    <name type="scientific">Paramecium tetraurelia</name>
    <dbReference type="NCBI Taxonomy" id="5888"/>
    <lineage>
        <taxon>Eukaryota</taxon>
        <taxon>Sar</taxon>
        <taxon>Alveolata</taxon>
        <taxon>Ciliophora</taxon>
        <taxon>Intramacronucleata</taxon>
        <taxon>Oligohymenophorea</taxon>
        <taxon>Peniculida</taxon>
        <taxon>Parameciidae</taxon>
        <taxon>Paramecium</taxon>
    </lineage>
</organism>
<dbReference type="eggNOG" id="KOG0266">
    <property type="taxonomic scope" value="Eukaryota"/>
</dbReference>
<accession>A0CRW5</accession>
<dbReference type="SUPFAM" id="SSF50978">
    <property type="entry name" value="WD40 repeat-like"/>
    <property type="match status" value="1"/>
</dbReference>
<dbReference type="Gene3D" id="2.130.10.10">
    <property type="entry name" value="YVTN repeat-like/Quinoprotein amine dehydrogenase"/>
    <property type="match status" value="2"/>
</dbReference>
<dbReference type="InterPro" id="IPR019775">
    <property type="entry name" value="WD40_repeat_CS"/>
</dbReference>
<dbReference type="InterPro" id="IPR020472">
    <property type="entry name" value="WD40_PAC1"/>
</dbReference>
<dbReference type="PRINTS" id="PR00320">
    <property type="entry name" value="GPROTEINBRPT"/>
</dbReference>
<keyword evidence="4" id="KW-0175">Coiled coil</keyword>
<name>A0CRW5_PARTE</name>
<dbReference type="CDD" id="cd00200">
    <property type="entry name" value="WD40"/>
    <property type="match status" value="1"/>
</dbReference>
<dbReference type="InParanoid" id="A0CRW5"/>
<keyword evidence="1 3" id="KW-0853">WD repeat</keyword>
<dbReference type="InterPro" id="IPR001646">
    <property type="entry name" value="5peptide_repeat"/>
</dbReference>
<feature type="coiled-coil region" evidence="4">
    <location>
        <begin position="1382"/>
        <end position="1481"/>
    </location>
</feature>
<dbReference type="OMA" id="TCFKEWD"/>
<feature type="repeat" description="WD" evidence="3">
    <location>
        <begin position="2338"/>
        <end position="2379"/>
    </location>
</feature>
<dbReference type="Gene3D" id="2.160.20.80">
    <property type="entry name" value="E3 ubiquitin-protein ligase SopA"/>
    <property type="match status" value="1"/>
</dbReference>
<feature type="coiled-coil region" evidence="4">
    <location>
        <begin position="728"/>
        <end position="759"/>
    </location>
</feature>
<keyword evidence="7" id="KW-1185">Reference proteome</keyword>
<evidence type="ECO:0000313" key="6">
    <source>
        <dbReference type="EMBL" id="CAK73532.1"/>
    </source>
</evidence>
<dbReference type="PROSITE" id="PS50082">
    <property type="entry name" value="WD_REPEATS_2"/>
    <property type="match status" value="4"/>
</dbReference>
<dbReference type="KEGG" id="ptm:GSPATT00009847001"/>
<dbReference type="InterPro" id="IPR036322">
    <property type="entry name" value="WD40_repeat_dom_sf"/>
</dbReference>
<dbReference type="SUPFAM" id="SSF141571">
    <property type="entry name" value="Pentapeptide repeat-like"/>
    <property type="match status" value="1"/>
</dbReference>
<dbReference type="SMART" id="SM00320">
    <property type="entry name" value="WD40"/>
    <property type="match status" value="4"/>
</dbReference>
<dbReference type="PROSITE" id="PS00678">
    <property type="entry name" value="WD_REPEATS_1"/>
    <property type="match status" value="4"/>
</dbReference>
<dbReference type="PANTHER" id="PTHR45333">
    <property type="entry name" value="MEMBRANE PROTEIN-RELATED"/>
    <property type="match status" value="1"/>
</dbReference>
<dbReference type="Pfam" id="PF05729">
    <property type="entry name" value="NACHT"/>
    <property type="match status" value="1"/>
</dbReference>
<feature type="repeat" description="WD" evidence="3">
    <location>
        <begin position="2422"/>
        <end position="2463"/>
    </location>
</feature>
<dbReference type="HOGENOM" id="CLU_000782_0_0_1"/>
<feature type="domain" description="NACHT" evidence="5">
    <location>
        <begin position="1551"/>
        <end position="1717"/>
    </location>
</feature>
<sequence>MLLASFSTAQIAILASHNFIFQSHSFFSLLSLPNNCSFALMFNFHPWISSNCLKYLSIIPLQQQYSEFLNHNFKKLLQICSLYMQFIFNRVFSLLKVINCLKSQFNNCYKIISHKQFKKECEQQEIYQLSNQNKKFLNILQPGGIIIQIDNMLIQMTQTESILRGGGCGSWKANYTNSGISMLNNQNLQNFFKKFNFYVEQICQKAVVAADQSESQEIMIALQWFKFQEENIYSLNKNAQSVVKSYDLIFGGIQKLLNSCLTYIRTDSFKCLSILQTTASLSKVIFSFHVINEERFMKCDLQKNILDLSDEIRQHMEIEKNDLIQNQMELYLFLIKTSFQIAPNNSNEREEILKGCLSGIISSISQMKPNEELLQSLFQGACHLYKLYVINNNKKQYEVYFQIDMLQWEIISYFKNDKIEIYDKIVKNSNDWKYHYLWVQMIGNILQYNPLLTKLKLSQLINTENIGVKSDQIWKEYQRKGLLIQMNHCNDQALILLNQFQDKQLSQIDRTILKTCFKEWDVFLLLKDFLINEKHQNISFTFGSYLKSKLEIQGQELEQNVNIVAINNIKKFLGFYVSNKLLILIQINTEKLEEAIKLCRNFTQDKQYDENLKLKILSQQIQKIIQNLDIYLQNTQVLLKIMRLNQSKQKNGEEVKNFEKFNKLLRLQQILQLYIILDQDQNQDQGSQTQHQKIVIANNDIEEWRKLIFDELNNIDFKEDKFSSLQLTSNLQNSKKKIRREVENLIENYQKEIQKLELSYIQNDLLQYFQILVNNLNLNYENKYYEFQNHFSEYYKYLQGIMIIMSKIETVPSRVDLKKVKQALSDLQLLKFLEKLRQSNLKLKLNLVASKKSFSFLLEKAKLEELRKLSEIINLNRFLFNIIEEFPERIMTKRTNFDRLIYTELQNIEITGDDFEFRLSKQKGIIKSLLFKQSLNEKQFEQVGNDLEMFEKEFGDQFTKQSFSLQKIQKIFQDLEVDKSKEKMEKKKLNSLEIKLEKEKYEMFLSQLKEIEDFRKFLQIENWNKLKQQTETVIQTLEKFECPNKTIFLKLINLELNQLQTLISQQQINHEEQQVQISPIRHERVDVIDNDKCFQIELIQQIHLEAGKSENVVDTTQNGQKFNFSSNESYRVYLSFITKVVKIKQLIMKEEMVLLSNLLEEVTFFSNTFCQIEKYEKTIQTEFQDKFQDGIKEFIKKLEQLQFSYVNLEQKKDENFHSYMESLEIKLFNREKDQVATQIKINIFDFLDCLEFYLLEKLAQTRCFSNFKIEQDFLIQQIKKLYCEESSEEFEKEEESNLLDNLVQRFQDFKNNEQWKIKQGLVFTIIQISTNCFSDSITSFCQKVLIQLWVQEKDQRIRNFLKNQQLISMQMQILQKDWSTQHDRIAKKMQEMLRRIDELQEQISHEANLNKRDLYLKELDETTEQLDQQIENISEMGQQLRLITDFVNHIRKGLIRIEGKINEMKEQLNTIGNDIKFLRGKSIEQLFEIRKWKVLKEAAYKNAKSIYVPLQTQEIGKEEWSILMNFENLNDPGAEVNEFLLQELPEEKKTVLLIHGQAGSGKSTTAKKIEEFIWKLHNNNQKIRNQVLIPVYISLPSLKNPVFQAVDEALRQDEYGFDWLQLKECKELLKKKEFKFLLIMDSYDEMKLEHIQKNLYLSNKVNSIWSNPLVIFTTRSDIFTSRNYTTWFQPEKKEELKEVQLLKFNEAQMKQYLKKYTIQTIKMKIFEVYEQYIEISNRGVVDIKKFDFCWEKFISQFQISEVTSENLLNEKQIESILQFLQDDELIALKSIEALRSLRINLQKLWSFERYEQIIRKINLNQLVETPYMMEIVVQVLPDMVTKATEINNVKQNFLKNFPNMLKVFQDSQFFIQMYKMHQKQLINKYNFEIGKENYNTNQEDTFTDLENLEIINYQEITQKIWNLLEENLVTIQFHTTKEVDDLKTKLAKINIPSIFVLSNNIFEKIADQEETIISVVCDALQQYNLTSYDFYEEFINQYHLTQIEKLKNLGKSINISSFVHDLNKFSIELAKNMSFRQVTQIQYQQKGLLYFEERFEEEWLNQFFNDYSKNGNYKKDVRSCSLIRQKGANFSFVHKSIQEFLIASDLLEVLVLSQNLNTQIFSRILQILVKEKTQSVNTIKCIESWMQQSKCGTFKTIMQQTLNILQIIRRHELNKIDYSTIIYKETRKYMISKIQKKEQIIEFLKFLVYLTAFDTSYIICGSNSLNLLVEMQVDLTSHNFEKIRIKNTSLIGGNFAKCNLSQSEFDNVNINGINLNGAQMFHCNWKNLQSNDLHSLIGHSSAVASVNFSPDGTILASGSYDNSIRLWDVKTGQQKAKLDGHSNYVMSVNFSPDSTTLASGSYDNSIRLWDVKTGQQKAKLDGHSNYVMSVNFSPDGTTLASGSYDKSIHLWDVKTGQQKAKFDGHSNTVYSVNFSPDGTTLASGSYDNSIRLWDVKTGQQKPILEGHSRCVRSVCFSPDAKMNQSFYGMFRQDNKKPNQLAIKIEFFQSTSLLMALNQFQVVKITLFVYGMLRQDQRWPNQMVIQVLLRQSISLLMVLHQHQVVKMNIF</sequence>
<reference evidence="6 7" key="1">
    <citation type="journal article" date="2006" name="Nature">
        <title>Global trends of whole-genome duplications revealed by the ciliate Paramecium tetraurelia.</title>
        <authorList>
            <consortium name="Genoscope"/>
            <person name="Aury J.-M."/>
            <person name="Jaillon O."/>
            <person name="Duret L."/>
            <person name="Noel B."/>
            <person name="Jubin C."/>
            <person name="Porcel B.M."/>
            <person name="Segurens B."/>
            <person name="Daubin V."/>
            <person name="Anthouard V."/>
            <person name="Aiach N."/>
            <person name="Arnaiz O."/>
            <person name="Billaut A."/>
            <person name="Beisson J."/>
            <person name="Blanc I."/>
            <person name="Bouhouche K."/>
            <person name="Camara F."/>
            <person name="Duharcourt S."/>
            <person name="Guigo R."/>
            <person name="Gogendeau D."/>
            <person name="Katinka M."/>
            <person name="Keller A.-M."/>
            <person name="Kissmehl R."/>
            <person name="Klotz C."/>
            <person name="Koll F."/>
            <person name="Le Moue A."/>
            <person name="Lepere C."/>
            <person name="Malinsky S."/>
            <person name="Nowacki M."/>
            <person name="Nowak J.K."/>
            <person name="Plattner H."/>
            <person name="Poulain J."/>
            <person name="Ruiz F."/>
            <person name="Serrano V."/>
            <person name="Zagulski M."/>
            <person name="Dessen P."/>
            <person name="Betermier M."/>
            <person name="Weissenbach J."/>
            <person name="Scarpelli C."/>
            <person name="Schachter V."/>
            <person name="Sperling L."/>
            <person name="Meyer E."/>
            <person name="Cohen J."/>
            <person name="Wincker P."/>
        </authorList>
    </citation>
    <scope>NUCLEOTIDE SEQUENCE [LARGE SCALE GENOMIC DNA]</scope>
    <source>
        <strain evidence="6 7">Stock d4-2</strain>
    </source>
</reference>
<dbReference type="InterPro" id="IPR015943">
    <property type="entry name" value="WD40/YVTN_repeat-like_dom_sf"/>
</dbReference>
<dbReference type="STRING" id="5888.A0CRW5"/>
<feature type="repeat" description="WD" evidence="3">
    <location>
        <begin position="2296"/>
        <end position="2337"/>
    </location>
</feature>
<dbReference type="InterPro" id="IPR027417">
    <property type="entry name" value="P-loop_NTPase"/>
</dbReference>
<dbReference type="GeneID" id="5026714"/>
<dbReference type="SUPFAM" id="SSF52540">
    <property type="entry name" value="P-loop containing nucleoside triphosphate hydrolases"/>
    <property type="match status" value="1"/>
</dbReference>
<protein>
    <recommendedName>
        <fullName evidence="5">NACHT domain-containing protein</fullName>
    </recommendedName>
</protein>
<dbReference type="EMBL" id="CT868152">
    <property type="protein sequence ID" value="CAK73532.1"/>
    <property type="molecule type" value="Genomic_DNA"/>
</dbReference>
<keyword evidence="2" id="KW-0677">Repeat</keyword>
<dbReference type="InterPro" id="IPR001680">
    <property type="entry name" value="WD40_rpt"/>
</dbReference>
<evidence type="ECO:0000256" key="4">
    <source>
        <dbReference type="SAM" id="Coils"/>
    </source>
</evidence>
<feature type="non-terminal residue" evidence="6">
    <location>
        <position position="2569"/>
    </location>
</feature>
<dbReference type="InterPro" id="IPR007111">
    <property type="entry name" value="NACHT_NTPase"/>
</dbReference>
<evidence type="ECO:0000256" key="1">
    <source>
        <dbReference type="ARBA" id="ARBA00022574"/>
    </source>
</evidence>
<proteinExistence type="predicted"/>
<dbReference type="Pfam" id="PF00400">
    <property type="entry name" value="WD40"/>
    <property type="match status" value="4"/>
</dbReference>
<dbReference type="Proteomes" id="UP000000600">
    <property type="component" value="Unassembled WGS sequence"/>
</dbReference>
<evidence type="ECO:0000256" key="2">
    <source>
        <dbReference type="ARBA" id="ARBA00022737"/>
    </source>
</evidence>
<dbReference type="Pfam" id="PF00805">
    <property type="entry name" value="Pentapeptide"/>
    <property type="match status" value="1"/>
</dbReference>
<gene>
    <name evidence="6" type="ORF">GSPATT00009847001</name>
</gene>
<evidence type="ECO:0000313" key="7">
    <source>
        <dbReference type="Proteomes" id="UP000000600"/>
    </source>
</evidence>
<feature type="repeat" description="WD" evidence="3">
    <location>
        <begin position="2380"/>
        <end position="2421"/>
    </location>
</feature>
<dbReference type="PROSITE" id="PS50294">
    <property type="entry name" value="WD_REPEATS_REGION"/>
    <property type="match status" value="4"/>
</dbReference>
<dbReference type="RefSeq" id="XP_001440929.1">
    <property type="nucleotide sequence ID" value="XM_001440892.2"/>
</dbReference>
<dbReference type="OrthoDB" id="311329at2759"/>
<evidence type="ECO:0000256" key="3">
    <source>
        <dbReference type="PROSITE-ProRule" id="PRU00221"/>
    </source>
</evidence>